<reference evidence="1" key="1">
    <citation type="submission" date="2021-08" db="EMBL/GenBank/DDBJ databases">
        <title>WGS assembly of Ceratopteris richardii.</title>
        <authorList>
            <person name="Marchant D.B."/>
            <person name="Chen G."/>
            <person name="Jenkins J."/>
            <person name="Shu S."/>
            <person name="Leebens-Mack J."/>
            <person name="Grimwood J."/>
            <person name="Schmutz J."/>
            <person name="Soltis P."/>
            <person name="Soltis D."/>
            <person name="Chen Z.-H."/>
        </authorList>
    </citation>
    <scope>NUCLEOTIDE SEQUENCE</scope>
    <source>
        <strain evidence="1">Whitten #5841</strain>
        <tissue evidence="1">Leaf</tissue>
    </source>
</reference>
<name>A0A8T2QID9_CERRI</name>
<comment type="caution">
    <text evidence="1">The sequence shown here is derived from an EMBL/GenBank/DDBJ whole genome shotgun (WGS) entry which is preliminary data.</text>
</comment>
<proteinExistence type="predicted"/>
<evidence type="ECO:0000313" key="2">
    <source>
        <dbReference type="Proteomes" id="UP000825935"/>
    </source>
</evidence>
<dbReference type="Proteomes" id="UP000825935">
    <property type="component" value="Chromosome 34"/>
</dbReference>
<keyword evidence="2" id="KW-1185">Reference proteome</keyword>
<dbReference type="EMBL" id="CM035439">
    <property type="protein sequence ID" value="KAH7283536.1"/>
    <property type="molecule type" value="Genomic_DNA"/>
</dbReference>
<organism evidence="1 2">
    <name type="scientific">Ceratopteris richardii</name>
    <name type="common">Triangle waterfern</name>
    <dbReference type="NCBI Taxonomy" id="49495"/>
    <lineage>
        <taxon>Eukaryota</taxon>
        <taxon>Viridiplantae</taxon>
        <taxon>Streptophyta</taxon>
        <taxon>Embryophyta</taxon>
        <taxon>Tracheophyta</taxon>
        <taxon>Polypodiopsida</taxon>
        <taxon>Polypodiidae</taxon>
        <taxon>Polypodiales</taxon>
        <taxon>Pteridineae</taxon>
        <taxon>Pteridaceae</taxon>
        <taxon>Parkerioideae</taxon>
        <taxon>Ceratopteris</taxon>
    </lineage>
</organism>
<protein>
    <submittedName>
        <fullName evidence="1">Uncharacterized protein</fullName>
    </submittedName>
</protein>
<gene>
    <name evidence="1" type="ORF">KP509_34G012000</name>
</gene>
<dbReference type="AlphaFoldDB" id="A0A8T2QID9"/>
<accession>A0A8T2QID9</accession>
<sequence length="31" mass="3615">MPSVNPRKEMMMISEGQCEVRSTVPYINMKK</sequence>
<evidence type="ECO:0000313" key="1">
    <source>
        <dbReference type="EMBL" id="KAH7283536.1"/>
    </source>
</evidence>